<protein>
    <submittedName>
        <fullName evidence="1">Uncharacterized protein</fullName>
    </submittedName>
</protein>
<dbReference type="AlphaFoldDB" id="A0A7L4PAB0"/>
<dbReference type="EMBL" id="JAAVJF010000003">
    <property type="protein sequence ID" value="NYR15613.1"/>
    <property type="molecule type" value="Genomic_DNA"/>
</dbReference>
<name>A0A7L4PAB0_9CREN</name>
<dbReference type="Proteomes" id="UP000554766">
    <property type="component" value="Unassembled WGS sequence"/>
</dbReference>
<dbReference type="OMA" id="AGLGENH"/>
<organism evidence="1 2">
    <name type="scientific">Pyrobaculum arsenaticum</name>
    <dbReference type="NCBI Taxonomy" id="121277"/>
    <lineage>
        <taxon>Archaea</taxon>
        <taxon>Thermoproteota</taxon>
        <taxon>Thermoprotei</taxon>
        <taxon>Thermoproteales</taxon>
        <taxon>Thermoproteaceae</taxon>
        <taxon>Pyrobaculum</taxon>
    </lineage>
</organism>
<accession>A0A7L4PAB0</accession>
<reference evidence="1 2" key="1">
    <citation type="journal article" date="2020" name="Nat. Commun.">
        <title>The structures of two archaeal type IV pili illuminate evolutionary relationships.</title>
        <authorList>
            <person name="Wang F."/>
            <person name="Baquero D.P."/>
            <person name="Su Z."/>
            <person name="Beltran L.C."/>
            <person name="Prangishvili D."/>
            <person name="Krupovic M."/>
            <person name="Egelman E.H."/>
        </authorList>
    </citation>
    <scope>NUCLEOTIDE SEQUENCE [LARGE SCALE GENOMIC DNA]</scope>
    <source>
        <strain evidence="1 2">2GA</strain>
    </source>
</reference>
<keyword evidence="2" id="KW-1185">Reference proteome</keyword>
<gene>
    <name evidence="1" type="ORF">HC235_06625</name>
</gene>
<sequence length="105" mass="11854">MRLEAAEKKLIEALVVLLLNARGKIVSIKATSLAKIAGLGENHGAILKAARLLQKLSTYKFVRIAPDRRGNKTYRYVVKADDELWKLVRKDPEKAREVLMKIISK</sequence>
<comment type="caution">
    <text evidence="1">The sequence shown here is derived from an EMBL/GenBank/DDBJ whole genome shotgun (WGS) entry which is preliminary data.</text>
</comment>
<evidence type="ECO:0000313" key="1">
    <source>
        <dbReference type="EMBL" id="NYR15613.1"/>
    </source>
</evidence>
<dbReference type="RefSeq" id="WP_011899534.1">
    <property type="nucleotide sequence ID" value="NZ_JAAVJF010000003.1"/>
</dbReference>
<proteinExistence type="predicted"/>
<dbReference type="GeneID" id="5055365"/>
<evidence type="ECO:0000313" key="2">
    <source>
        <dbReference type="Proteomes" id="UP000554766"/>
    </source>
</evidence>